<organism evidence="1 2">
    <name type="scientific">Acaulospora morrowiae</name>
    <dbReference type="NCBI Taxonomy" id="94023"/>
    <lineage>
        <taxon>Eukaryota</taxon>
        <taxon>Fungi</taxon>
        <taxon>Fungi incertae sedis</taxon>
        <taxon>Mucoromycota</taxon>
        <taxon>Glomeromycotina</taxon>
        <taxon>Glomeromycetes</taxon>
        <taxon>Diversisporales</taxon>
        <taxon>Acaulosporaceae</taxon>
        <taxon>Acaulospora</taxon>
    </lineage>
</organism>
<proteinExistence type="predicted"/>
<sequence>HWFFLDLLPSDRLGNQTTKPIYRSNQDVLNDWSKFHGEMGPPPHPLSATLLPFLSLPNVEHNYKQLNLFNSVTSTEINKSFINNGNEDEDSRDNLVERDFSTLQGRMAATKELLNTLHPILLSVWLETVPSIFDSATAFLHMQPELQLIHTALKIISLLWRSYVHNVFKNK</sequence>
<dbReference type="OrthoDB" id="361362at2759"/>
<reference evidence="1" key="1">
    <citation type="submission" date="2021-06" db="EMBL/GenBank/DDBJ databases">
        <authorList>
            <person name="Kallberg Y."/>
            <person name="Tangrot J."/>
            <person name="Rosling A."/>
        </authorList>
    </citation>
    <scope>NUCLEOTIDE SEQUENCE</scope>
    <source>
        <strain evidence="1">CL551</strain>
    </source>
</reference>
<evidence type="ECO:0000313" key="1">
    <source>
        <dbReference type="EMBL" id="CAG8777235.1"/>
    </source>
</evidence>
<comment type="caution">
    <text evidence="1">The sequence shown here is derived from an EMBL/GenBank/DDBJ whole genome shotgun (WGS) entry which is preliminary data.</text>
</comment>
<gene>
    <name evidence="1" type="ORF">AMORRO_LOCUS17021</name>
</gene>
<feature type="non-terminal residue" evidence="1">
    <location>
        <position position="1"/>
    </location>
</feature>
<evidence type="ECO:0000313" key="2">
    <source>
        <dbReference type="Proteomes" id="UP000789342"/>
    </source>
</evidence>
<name>A0A9N9JI51_9GLOM</name>
<feature type="non-terminal residue" evidence="1">
    <location>
        <position position="171"/>
    </location>
</feature>
<dbReference type="EMBL" id="CAJVPV010050105">
    <property type="protein sequence ID" value="CAG8777235.1"/>
    <property type="molecule type" value="Genomic_DNA"/>
</dbReference>
<keyword evidence="2" id="KW-1185">Reference proteome</keyword>
<accession>A0A9N9JI51</accession>
<dbReference type="Proteomes" id="UP000789342">
    <property type="component" value="Unassembled WGS sequence"/>
</dbReference>
<dbReference type="AlphaFoldDB" id="A0A9N9JI51"/>
<protein>
    <submittedName>
        <fullName evidence="1">2997_t:CDS:1</fullName>
    </submittedName>
</protein>